<sequence length="289" mass="32382">MRYAVLVTGPAGAGKTTFTSSFLTHLQASRRTAHLVNLDPAAAPTSFEYEPVIDIKDLVSLDDVMGELGYGPNGGLVYCFEYLLQNMDWLEEELGGFEDDYLIFDCPGQIELYTHHPFLPTLVQNLNRMGIRTSAVYLIESQFMEDKYKFFSGVLSAMSAMVNLEIPWINVMSKMDLVTLNPDEPSGGARNGLRGQRNIARYLDPDPLLLSSARGQEGNMANPRFHALNQAIVQLIEDHPLVSFLPLDLTSPDSLETVISHIDYTMQYGEDEEPKEPHDLDEGDFHDME</sequence>
<gene>
    <name evidence="10" type="ORF">GGX14DRAFT_414556</name>
</gene>
<dbReference type="PANTHER" id="PTHR21231">
    <property type="entry name" value="XPA-BINDING PROTEIN 1-RELATED"/>
    <property type="match status" value="1"/>
</dbReference>
<dbReference type="AlphaFoldDB" id="A0AAD6YTI1"/>
<dbReference type="PANTHER" id="PTHR21231:SF7">
    <property type="entry name" value="GPN-LOOP GTPASE 3"/>
    <property type="match status" value="1"/>
</dbReference>
<dbReference type="Gene3D" id="3.40.50.300">
    <property type="entry name" value="P-loop containing nucleotide triphosphate hydrolases"/>
    <property type="match status" value="1"/>
</dbReference>
<dbReference type="FunFam" id="3.40.50.300:FF:000552">
    <property type="entry name" value="GPN-loop GTPase 3"/>
    <property type="match status" value="1"/>
</dbReference>
<keyword evidence="4 8" id="KW-0378">Hydrolase</keyword>
<evidence type="ECO:0000313" key="10">
    <source>
        <dbReference type="EMBL" id="KAJ7228731.1"/>
    </source>
</evidence>
<feature type="region of interest" description="Disordered" evidence="9">
    <location>
        <begin position="268"/>
        <end position="289"/>
    </location>
</feature>
<dbReference type="EMBL" id="JARJCW010000002">
    <property type="protein sequence ID" value="KAJ7228731.1"/>
    <property type="molecule type" value="Genomic_DNA"/>
</dbReference>
<organism evidence="10 11">
    <name type="scientific">Mycena pura</name>
    <dbReference type="NCBI Taxonomy" id="153505"/>
    <lineage>
        <taxon>Eukaryota</taxon>
        <taxon>Fungi</taxon>
        <taxon>Dikarya</taxon>
        <taxon>Basidiomycota</taxon>
        <taxon>Agaricomycotina</taxon>
        <taxon>Agaricomycetes</taxon>
        <taxon>Agaricomycetidae</taxon>
        <taxon>Agaricales</taxon>
        <taxon>Marasmiineae</taxon>
        <taxon>Mycenaceae</taxon>
        <taxon>Mycena</taxon>
    </lineage>
</organism>
<evidence type="ECO:0000256" key="7">
    <source>
        <dbReference type="ARBA" id="ARBA00061952"/>
    </source>
</evidence>
<proteinExistence type="inferred from homology"/>
<evidence type="ECO:0000256" key="3">
    <source>
        <dbReference type="ARBA" id="ARBA00022741"/>
    </source>
</evidence>
<comment type="similarity">
    <text evidence="1 8">Belongs to the GPN-loop GTPase family.</text>
</comment>
<evidence type="ECO:0000313" key="11">
    <source>
        <dbReference type="Proteomes" id="UP001219525"/>
    </source>
</evidence>
<dbReference type="GO" id="GO:0005525">
    <property type="term" value="F:GTP binding"/>
    <property type="evidence" value="ECO:0007669"/>
    <property type="project" value="UniProtKB-KW"/>
</dbReference>
<dbReference type="InterPro" id="IPR004130">
    <property type="entry name" value="Gpn"/>
</dbReference>
<comment type="function">
    <text evidence="6 8">Small GTPase required for proper nuclear import of RNA polymerase II and III (RNAPII and RNAPIII). May act at an RNAP assembly step prior to nuclear import.</text>
</comment>
<evidence type="ECO:0000256" key="2">
    <source>
        <dbReference type="ARBA" id="ARBA00014587"/>
    </source>
</evidence>
<feature type="compositionally biased region" description="Basic and acidic residues" evidence="9">
    <location>
        <begin position="275"/>
        <end position="289"/>
    </location>
</feature>
<evidence type="ECO:0000256" key="8">
    <source>
        <dbReference type="RuleBase" id="RU365059"/>
    </source>
</evidence>
<dbReference type="Proteomes" id="UP001219525">
    <property type="component" value="Unassembled WGS sequence"/>
</dbReference>
<dbReference type="InterPro" id="IPR027417">
    <property type="entry name" value="P-loop_NTPase"/>
</dbReference>
<comment type="subunit">
    <text evidence="7">Heterodimers with GPN1 or GPN2. Binds to RNA polymerase II (RNAPII).</text>
</comment>
<keyword evidence="3 8" id="KW-0547">Nucleotide-binding</keyword>
<dbReference type="GO" id="GO:0003924">
    <property type="term" value="F:GTPase activity"/>
    <property type="evidence" value="ECO:0007669"/>
    <property type="project" value="TreeGrafter"/>
</dbReference>
<dbReference type="InterPro" id="IPR030228">
    <property type="entry name" value="Gpn3"/>
</dbReference>
<reference evidence="10" key="1">
    <citation type="submission" date="2023-03" db="EMBL/GenBank/DDBJ databases">
        <title>Massive genome expansion in bonnet fungi (Mycena s.s.) driven by repeated elements and novel gene families across ecological guilds.</title>
        <authorList>
            <consortium name="Lawrence Berkeley National Laboratory"/>
            <person name="Harder C.B."/>
            <person name="Miyauchi S."/>
            <person name="Viragh M."/>
            <person name="Kuo A."/>
            <person name="Thoen E."/>
            <person name="Andreopoulos B."/>
            <person name="Lu D."/>
            <person name="Skrede I."/>
            <person name="Drula E."/>
            <person name="Henrissat B."/>
            <person name="Morin E."/>
            <person name="Kohler A."/>
            <person name="Barry K."/>
            <person name="LaButti K."/>
            <person name="Morin E."/>
            <person name="Salamov A."/>
            <person name="Lipzen A."/>
            <person name="Mereny Z."/>
            <person name="Hegedus B."/>
            <person name="Baldrian P."/>
            <person name="Stursova M."/>
            <person name="Weitz H."/>
            <person name="Taylor A."/>
            <person name="Grigoriev I.V."/>
            <person name="Nagy L.G."/>
            <person name="Martin F."/>
            <person name="Kauserud H."/>
        </authorList>
    </citation>
    <scope>NUCLEOTIDE SEQUENCE</scope>
    <source>
        <strain evidence="10">9144</strain>
    </source>
</reference>
<accession>A0AAD6YTI1</accession>
<name>A0AAD6YTI1_9AGAR</name>
<evidence type="ECO:0000256" key="5">
    <source>
        <dbReference type="ARBA" id="ARBA00023134"/>
    </source>
</evidence>
<keyword evidence="5 8" id="KW-0342">GTP-binding</keyword>
<comment type="caution">
    <text evidence="10">The sequence shown here is derived from an EMBL/GenBank/DDBJ whole genome shotgun (WGS) entry which is preliminary data.</text>
</comment>
<protein>
    <recommendedName>
        <fullName evidence="2 8">GPN-loop GTPase 3</fullName>
    </recommendedName>
</protein>
<dbReference type="SUPFAM" id="SSF52540">
    <property type="entry name" value="P-loop containing nucleoside triphosphate hydrolases"/>
    <property type="match status" value="1"/>
</dbReference>
<evidence type="ECO:0000256" key="6">
    <source>
        <dbReference type="ARBA" id="ARBA00054449"/>
    </source>
</evidence>
<keyword evidence="11" id="KW-1185">Reference proteome</keyword>
<dbReference type="CDD" id="cd17872">
    <property type="entry name" value="GPN3"/>
    <property type="match status" value="1"/>
</dbReference>
<dbReference type="Pfam" id="PF03029">
    <property type="entry name" value="ATP_bind_1"/>
    <property type="match status" value="1"/>
</dbReference>
<evidence type="ECO:0000256" key="9">
    <source>
        <dbReference type="SAM" id="MobiDB-lite"/>
    </source>
</evidence>
<evidence type="ECO:0000256" key="4">
    <source>
        <dbReference type="ARBA" id="ARBA00022801"/>
    </source>
</evidence>
<evidence type="ECO:0000256" key="1">
    <source>
        <dbReference type="ARBA" id="ARBA00005290"/>
    </source>
</evidence>